<feature type="compositionally biased region" description="Polar residues" evidence="2">
    <location>
        <begin position="102"/>
        <end position="119"/>
    </location>
</feature>
<organism evidence="3 4">
    <name type="scientific">Lithospermum erythrorhizon</name>
    <name type="common">Purple gromwell</name>
    <name type="synonym">Lithospermum officinale var. erythrorhizon</name>
    <dbReference type="NCBI Taxonomy" id="34254"/>
    <lineage>
        <taxon>Eukaryota</taxon>
        <taxon>Viridiplantae</taxon>
        <taxon>Streptophyta</taxon>
        <taxon>Embryophyta</taxon>
        <taxon>Tracheophyta</taxon>
        <taxon>Spermatophyta</taxon>
        <taxon>Magnoliopsida</taxon>
        <taxon>eudicotyledons</taxon>
        <taxon>Gunneridae</taxon>
        <taxon>Pentapetalae</taxon>
        <taxon>asterids</taxon>
        <taxon>lamiids</taxon>
        <taxon>Boraginales</taxon>
        <taxon>Boraginaceae</taxon>
        <taxon>Boraginoideae</taxon>
        <taxon>Lithospermeae</taxon>
        <taxon>Lithospermum</taxon>
    </lineage>
</organism>
<comment type="caution">
    <text evidence="3">The sequence shown here is derived from an EMBL/GenBank/DDBJ whole genome shotgun (WGS) entry which is preliminary data.</text>
</comment>
<sequence length="142" mass="15260">MQQQPDLIQPEDGVGVDVKSLMISDKLMKGNRVINVPLNPSDVPEQEVVQAPTSKAATLLINILEAEQKRLKEEIQAKQVRVAEIDVQLQSLKVSVPPVVTTEKTTAGPRTTSPSNAGSSDAEFVDAEEGNDEDLDVEGSQG</sequence>
<feature type="compositionally biased region" description="Acidic residues" evidence="2">
    <location>
        <begin position="123"/>
        <end position="142"/>
    </location>
</feature>
<keyword evidence="1" id="KW-0175">Coiled coil</keyword>
<evidence type="ECO:0000256" key="1">
    <source>
        <dbReference type="SAM" id="Coils"/>
    </source>
</evidence>
<dbReference type="AlphaFoldDB" id="A0AAV3RKQ1"/>
<evidence type="ECO:0000313" key="3">
    <source>
        <dbReference type="EMBL" id="GAA0175730.1"/>
    </source>
</evidence>
<evidence type="ECO:0000313" key="4">
    <source>
        <dbReference type="Proteomes" id="UP001454036"/>
    </source>
</evidence>
<name>A0AAV3RKQ1_LITER</name>
<reference evidence="3 4" key="1">
    <citation type="submission" date="2024-01" db="EMBL/GenBank/DDBJ databases">
        <title>The complete chloroplast genome sequence of Lithospermum erythrorhizon: insights into the phylogenetic relationship among Boraginaceae species and the maternal lineages of purple gromwells.</title>
        <authorList>
            <person name="Okada T."/>
            <person name="Watanabe K."/>
        </authorList>
    </citation>
    <scope>NUCLEOTIDE SEQUENCE [LARGE SCALE GENOMIC DNA]</scope>
</reference>
<feature type="coiled-coil region" evidence="1">
    <location>
        <begin position="54"/>
        <end position="81"/>
    </location>
</feature>
<feature type="region of interest" description="Disordered" evidence="2">
    <location>
        <begin position="96"/>
        <end position="142"/>
    </location>
</feature>
<dbReference type="EMBL" id="BAABME010009750">
    <property type="protein sequence ID" value="GAA0175730.1"/>
    <property type="molecule type" value="Genomic_DNA"/>
</dbReference>
<accession>A0AAV3RKQ1</accession>
<evidence type="ECO:0000256" key="2">
    <source>
        <dbReference type="SAM" id="MobiDB-lite"/>
    </source>
</evidence>
<dbReference type="Proteomes" id="UP001454036">
    <property type="component" value="Unassembled WGS sequence"/>
</dbReference>
<gene>
    <name evidence="3" type="ORF">LIER_28848</name>
</gene>
<proteinExistence type="predicted"/>
<protein>
    <submittedName>
        <fullName evidence="3">Uncharacterized protein</fullName>
    </submittedName>
</protein>
<keyword evidence="4" id="KW-1185">Reference proteome</keyword>